<evidence type="ECO:0000313" key="3">
    <source>
        <dbReference type="Proteomes" id="UP001066276"/>
    </source>
</evidence>
<comment type="caution">
    <text evidence="2">The sequence shown here is derived from an EMBL/GenBank/DDBJ whole genome shotgun (WGS) entry which is preliminary data.</text>
</comment>
<name>A0AAV7WTQ6_PLEWA</name>
<evidence type="ECO:0000313" key="2">
    <source>
        <dbReference type="EMBL" id="KAJ1216276.1"/>
    </source>
</evidence>
<dbReference type="AlphaFoldDB" id="A0AAV7WTQ6"/>
<keyword evidence="3" id="KW-1185">Reference proteome</keyword>
<dbReference type="Proteomes" id="UP001066276">
    <property type="component" value="Chromosome 1_1"/>
</dbReference>
<feature type="region of interest" description="Disordered" evidence="1">
    <location>
        <begin position="28"/>
        <end position="52"/>
    </location>
</feature>
<reference evidence="2" key="1">
    <citation type="journal article" date="2022" name="bioRxiv">
        <title>Sequencing and chromosome-scale assembly of the giantPleurodeles waltlgenome.</title>
        <authorList>
            <person name="Brown T."/>
            <person name="Elewa A."/>
            <person name="Iarovenko S."/>
            <person name="Subramanian E."/>
            <person name="Araus A.J."/>
            <person name="Petzold A."/>
            <person name="Susuki M."/>
            <person name="Suzuki K.-i.T."/>
            <person name="Hayashi T."/>
            <person name="Toyoda A."/>
            <person name="Oliveira C."/>
            <person name="Osipova E."/>
            <person name="Leigh N.D."/>
            <person name="Simon A."/>
            <person name="Yun M.H."/>
        </authorList>
    </citation>
    <scope>NUCLEOTIDE SEQUENCE</scope>
    <source>
        <strain evidence="2">20211129_DDA</strain>
        <tissue evidence="2">Liver</tissue>
    </source>
</reference>
<evidence type="ECO:0000256" key="1">
    <source>
        <dbReference type="SAM" id="MobiDB-lite"/>
    </source>
</evidence>
<accession>A0AAV7WTQ6</accession>
<dbReference type="EMBL" id="JANPWB010000001">
    <property type="protein sequence ID" value="KAJ1216276.1"/>
    <property type="molecule type" value="Genomic_DNA"/>
</dbReference>
<feature type="compositionally biased region" description="Basic and acidic residues" evidence="1">
    <location>
        <begin position="28"/>
        <end position="38"/>
    </location>
</feature>
<sequence>MGRCYIGHQLTYNRLSVNPAHDAPEWRLPRGVRGEKDGLPCSLGNGDAGTSLGNLDIRVPDRIKREDGLHLRGGGRGERGDHRKEGEQRKH</sequence>
<feature type="region of interest" description="Disordered" evidence="1">
    <location>
        <begin position="65"/>
        <end position="91"/>
    </location>
</feature>
<protein>
    <submittedName>
        <fullName evidence="2">Uncharacterized protein</fullName>
    </submittedName>
</protein>
<gene>
    <name evidence="2" type="ORF">NDU88_003880</name>
</gene>
<proteinExistence type="predicted"/>
<organism evidence="2 3">
    <name type="scientific">Pleurodeles waltl</name>
    <name type="common">Iberian ribbed newt</name>
    <dbReference type="NCBI Taxonomy" id="8319"/>
    <lineage>
        <taxon>Eukaryota</taxon>
        <taxon>Metazoa</taxon>
        <taxon>Chordata</taxon>
        <taxon>Craniata</taxon>
        <taxon>Vertebrata</taxon>
        <taxon>Euteleostomi</taxon>
        <taxon>Amphibia</taxon>
        <taxon>Batrachia</taxon>
        <taxon>Caudata</taxon>
        <taxon>Salamandroidea</taxon>
        <taxon>Salamandridae</taxon>
        <taxon>Pleurodelinae</taxon>
        <taxon>Pleurodeles</taxon>
    </lineage>
</organism>